<proteinExistence type="predicted"/>
<dbReference type="NCBIfam" id="NF033664">
    <property type="entry name" value="PACE_transport"/>
    <property type="match status" value="1"/>
</dbReference>
<evidence type="ECO:0000259" key="2">
    <source>
        <dbReference type="Pfam" id="PF05232"/>
    </source>
</evidence>
<evidence type="ECO:0000256" key="1">
    <source>
        <dbReference type="SAM" id="Phobius"/>
    </source>
</evidence>
<name>A0A2T7FW72_9RHOB</name>
<feature type="transmembrane region" description="Helical" evidence="1">
    <location>
        <begin position="105"/>
        <end position="129"/>
    </location>
</feature>
<gene>
    <name evidence="3" type="ORF">DC363_10930</name>
</gene>
<keyword evidence="4" id="KW-1185">Reference proteome</keyword>
<dbReference type="InterPro" id="IPR007896">
    <property type="entry name" value="BTP_bacteria"/>
</dbReference>
<reference evidence="3 4" key="1">
    <citation type="submission" date="2018-04" db="EMBL/GenBank/DDBJ databases">
        <title>Pelagivirga bohaiensis gen. nov., sp. nov., a bacterium isolated from the Bohai Sea.</title>
        <authorList>
            <person name="Ji X."/>
        </authorList>
    </citation>
    <scope>NUCLEOTIDE SEQUENCE [LARGE SCALE GENOMIC DNA]</scope>
    <source>
        <strain evidence="3 4">BH-SD16</strain>
    </source>
</reference>
<feature type="domain" description="Chlorhexidine efflux transporter" evidence="2">
    <location>
        <begin position="73"/>
        <end position="134"/>
    </location>
</feature>
<feature type="transmembrane region" description="Helical" evidence="1">
    <location>
        <begin position="12"/>
        <end position="31"/>
    </location>
</feature>
<evidence type="ECO:0000313" key="4">
    <source>
        <dbReference type="Proteomes" id="UP000244817"/>
    </source>
</evidence>
<feature type="transmembrane region" description="Helical" evidence="1">
    <location>
        <begin position="78"/>
        <end position="99"/>
    </location>
</feature>
<comment type="caution">
    <text evidence="3">The sequence shown here is derived from an EMBL/GenBank/DDBJ whole genome shotgun (WGS) entry which is preliminary data.</text>
</comment>
<dbReference type="EMBL" id="QCYG01000006">
    <property type="protein sequence ID" value="PVA06409.1"/>
    <property type="molecule type" value="Genomic_DNA"/>
</dbReference>
<dbReference type="InterPro" id="IPR058208">
    <property type="entry name" value="PACE"/>
</dbReference>
<dbReference type="Pfam" id="PF05232">
    <property type="entry name" value="BTP"/>
    <property type="match status" value="2"/>
</dbReference>
<dbReference type="OrthoDB" id="1631120at2"/>
<dbReference type="Proteomes" id="UP000244817">
    <property type="component" value="Unassembled WGS sequence"/>
</dbReference>
<evidence type="ECO:0000313" key="3">
    <source>
        <dbReference type="EMBL" id="PVA06409.1"/>
    </source>
</evidence>
<organism evidence="3 4">
    <name type="scientific">Thalassorhabdomicrobium marinisediminis</name>
    <dbReference type="NCBI Taxonomy" id="2170577"/>
    <lineage>
        <taxon>Bacteria</taxon>
        <taxon>Pseudomonadati</taxon>
        <taxon>Pseudomonadota</taxon>
        <taxon>Alphaproteobacteria</taxon>
        <taxon>Rhodobacterales</taxon>
        <taxon>Paracoccaceae</taxon>
        <taxon>Thalassorhabdomicrobium</taxon>
    </lineage>
</organism>
<keyword evidence="1" id="KW-1133">Transmembrane helix</keyword>
<feature type="transmembrane region" description="Helical" evidence="1">
    <location>
        <begin position="37"/>
        <end position="57"/>
    </location>
</feature>
<dbReference type="RefSeq" id="WP_108641190.1">
    <property type="nucleotide sequence ID" value="NZ_QCYG01000006.1"/>
</dbReference>
<sequence>MRSGLDRLRHALMFEILALAIVIPIGAMIFGVPMTDFGVVGVVSATIAMAWNYVYNLGFDLILKRRRGTTLKTKPIRVVHAVLFEVGLLFALIPFIAWYLQIGLWTAFVMDIAIAGFYLVYALVFNWTYDVVFPLPEWREDASKTA</sequence>
<keyword evidence="1" id="KW-0812">Transmembrane</keyword>
<dbReference type="AlphaFoldDB" id="A0A2T7FW72"/>
<accession>A0A2T7FW72</accession>
<feature type="domain" description="Chlorhexidine efflux transporter" evidence="2">
    <location>
        <begin position="3"/>
        <end position="64"/>
    </location>
</feature>
<keyword evidence="1" id="KW-0472">Membrane</keyword>
<protein>
    <recommendedName>
        <fullName evidence="2">Chlorhexidine efflux transporter domain-containing protein</fullName>
    </recommendedName>
</protein>